<dbReference type="SUPFAM" id="SSF81593">
    <property type="entry name" value="Nucleotidyltransferase substrate binding subunit/domain"/>
    <property type="match status" value="1"/>
</dbReference>
<dbReference type="PANTHER" id="PTHR36565">
    <property type="entry name" value="UPF0332 PROTEIN TM_1000"/>
    <property type="match status" value="1"/>
</dbReference>
<dbReference type="Pfam" id="PF05168">
    <property type="entry name" value="HEPN"/>
    <property type="match status" value="1"/>
</dbReference>
<reference evidence="3" key="1">
    <citation type="submission" date="2013-08" db="EMBL/GenBank/DDBJ databases">
        <authorList>
            <person name="Mendez C."/>
            <person name="Richter M."/>
            <person name="Ferrer M."/>
            <person name="Sanchez J."/>
        </authorList>
    </citation>
    <scope>NUCLEOTIDE SEQUENCE</scope>
</reference>
<evidence type="ECO:0000259" key="2">
    <source>
        <dbReference type="Pfam" id="PF05168"/>
    </source>
</evidence>
<name>T1ATF3_9ZZZZ</name>
<dbReference type="InterPro" id="IPR052226">
    <property type="entry name" value="UPF0332_toxin"/>
</dbReference>
<organism evidence="3">
    <name type="scientific">mine drainage metagenome</name>
    <dbReference type="NCBI Taxonomy" id="410659"/>
    <lineage>
        <taxon>unclassified sequences</taxon>
        <taxon>metagenomes</taxon>
        <taxon>ecological metagenomes</taxon>
    </lineage>
</organism>
<dbReference type="InterPro" id="IPR007842">
    <property type="entry name" value="HEPN_dom"/>
</dbReference>
<evidence type="ECO:0000256" key="1">
    <source>
        <dbReference type="ARBA" id="ARBA00038248"/>
    </source>
</evidence>
<dbReference type="AlphaFoldDB" id="T1ATF3"/>
<accession>T1ATF3</accession>
<sequence>MKVLGRVDDCIKKGLIRRIEPSRQTAIKMLEKAANLLKEAKSSLDANAPDGSVLMAYEVMLLSGKALLVKDGFRERSHYCVVGYVQEVYADKGKIKKSTVDLFDRYREIRHMVAYDAEFMVSEEDAMKAIEDAERLFTEIKKIINAGREI</sequence>
<evidence type="ECO:0000313" key="3">
    <source>
        <dbReference type="EMBL" id="EQD63856.1"/>
    </source>
</evidence>
<gene>
    <name evidence="3" type="ORF">B2A_02323</name>
</gene>
<comment type="caution">
    <text evidence="3">The sequence shown here is derived from an EMBL/GenBank/DDBJ whole genome shotgun (WGS) entry which is preliminary data.</text>
</comment>
<reference evidence="3" key="2">
    <citation type="journal article" date="2014" name="ISME J.">
        <title>Microbial stratification in low pH oxic and suboxic macroscopic growths along an acid mine drainage.</title>
        <authorList>
            <person name="Mendez-Garcia C."/>
            <person name="Mesa V."/>
            <person name="Sprenger R.R."/>
            <person name="Richter M."/>
            <person name="Diez M.S."/>
            <person name="Solano J."/>
            <person name="Bargiela R."/>
            <person name="Golyshina O.V."/>
            <person name="Manteca A."/>
            <person name="Ramos J.L."/>
            <person name="Gallego J.R."/>
            <person name="Llorente I."/>
            <person name="Martins Dos Santos V.A."/>
            <person name="Jensen O.N."/>
            <person name="Pelaez A.I."/>
            <person name="Sanchez J."/>
            <person name="Ferrer M."/>
        </authorList>
    </citation>
    <scope>NUCLEOTIDE SEQUENCE</scope>
</reference>
<dbReference type="EMBL" id="AUZZ01001597">
    <property type="protein sequence ID" value="EQD63856.1"/>
    <property type="molecule type" value="Genomic_DNA"/>
</dbReference>
<protein>
    <submittedName>
        <fullName evidence="3">HEPN domain protein</fullName>
    </submittedName>
</protein>
<comment type="similarity">
    <text evidence="1">Belongs to the UPF0332 family.</text>
</comment>
<proteinExistence type="inferred from homology"/>
<dbReference type="Gene3D" id="1.20.120.330">
    <property type="entry name" value="Nucleotidyltransferases domain 2"/>
    <property type="match status" value="1"/>
</dbReference>
<feature type="domain" description="HEPN" evidence="2">
    <location>
        <begin position="29"/>
        <end position="142"/>
    </location>
</feature>
<dbReference type="PANTHER" id="PTHR36565:SF5">
    <property type="entry name" value="TOXIN MJ0605-RELATED"/>
    <property type="match status" value="1"/>
</dbReference>